<proteinExistence type="predicted"/>
<organism evidence="1 2">
    <name type="scientific">Blastococcus aggregatus</name>
    <dbReference type="NCBI Taxonomy" id="38502"/>
    <lineage>
        <taxon>Bacteria</taxon>
        <taxon>Bacillati</taxon>
        <taxon>Actinomycetota</taxon>
        <taxon>Actinomycetes</taxon>
        <taxon>Geodermatophilales</taxon>
        <taxon>Geodermatophilaceae</taxon>
        <taxon>Blastococcus</taxon>
    </lineage>
</organism>
<dbReference type="InterPro" id="IPR052159">
    <property type="entry name" value="Competence_DNA_uptake"/>
</dbReference>
<dbReference type="SUPFAM" id="SSF56281">
    <property type="entry name" value="Metallo-hydrolase/oxidoreductase"/>
    <property type="match status" value="1"/>
</dbReference>
<dbReference type="OrthoDB" id="5177904at2"/>
<dbReference type="Gene3D" id="3.60.15.10">
    <property type="entry name" value="Ribonuclease Z/Hydroxyacylglutathione hydrolase-like"/>
    <property type="match status" value="1"/>
</dbReference>
<keyword evidence="2" id="KW-1185">Reference proteome</keyword>
<protein>
    <submittedName>
        <fullName evidence="1">Metal-dependent hydrolase, beta-lactamase superfamily II</fullName>
    </submittedName>
</protein>
<keyword evidence="1" id="KW-0378">Hydrolase</keyword>
<evidence type="ECO:0000313" key="2">
    <source>
        <dbReference type="Proteomes" id="UP000219435"/>
    </source>
</evidence>
<accession>A0A285VCN6</accession>
<dbReference type="RefSeq" id="WP_097195809.1">
    <property type="nucleotide sequence ID" value="NZ_OBQI01000004.1"/>
</dbReference>
<dbReference type="PANTHER" id="PTHR30619">
    <property type="entry name" value="DNA INTERNALIZATION/COMPETENCE PROTEIN COMEC/REC2"/>
    <property type="match status" value="1"/>
</dbReference>
<dbReference type="EMBL" id="OBQI01000004">
    <property type="protein sequence ID" value="SOC50261.1"/>
    <property type="molecule type" value="Genomic_DNA"/>
</dbReference>
<reference evidence="2" key="1">
    <citation type="submission" date="2017-08" db="EMBL/GenBank/DDBJ databases">
        <authorList>
            <person name="Varghese N."/>
            <person name="Submissions S."/>
        </authorList>
    </citation>
    <scope>NUCLEOTIDE SEQUENCE [LARGE SCALE GENOMIC DNA]</scope>
    <source>
        <strain evidence="2">DSM 4725</strain>
    </source>
</reference>
<dbReference type="PANTHER" id="PTHR30619:SF1">
    <property type="entry name" value="RECOMBINATION PROTEIN 2"/>
    <property type="match status" value="1"/>
</dbReference>
<sequence>MLRLEMLPAAHGDALLVTWGTDGDPHRMLVDAGPLGTYRTVHDRIAALGDPPELDLLVVTHVDGDHIEGVIRLLQDRAALGLRIGEVWFNGWPQLPQRDLLGADYGEMVGALLHRDGIPWNTSFDGGPVQVPAAPAPLPRVELPGGASVTVLGPGEPELLRLRSTWTKVLTDAGVTPGRADEALERLDRRTDLDGVDVLGGRAKPDNSVANLSSISLLVEHDGRSLLLTGDSHSAPLVSGITRLLAERGQARLPVGAFKLPHHGSRGNLTDELLALVETERYLVSTNGARYEHPDRPALLQVLDHPQRPRSLELVFNYAAPTTARWLKRSTAQRYGYTPVPPAPDGTGALVEV</sequence>
<dbReference type="InterPro" id="IPR036866">
    <property type="entry name" value="RibonucZ/Hydroxyglut_hydro"/>
</dbReference>
<dbReference type="AlphaFoldDB" id="A0A285VCN6"/>
<gene>
    <name evidence="1" type="ORF">SAMN05660748_3003</name>
</gene>
<name>A0A285VCN6_9ACTN</name>
<dbReference type="Proteomes" id="UP000219435">
    <property type="component" value="Unassembled WGS sequence"/>
</dbReference>
<evidence type="ECO:0000313" key="1">
    <source>
        <dbReference type="EMBL" id="SOC50261.1"/>
    </source>
</evidence>
<dbReference type="GO" id="GO:0016787">
    <property type="term" value="F:hydrolase activity"/>
    <property type="evidence" value="ECO:0007669"/>
    <property type="project" value="UniProtKB-KW"/>
</dbReference>